<dbReference type="GO" id="GO:0032259">
    <property type="term" value="P:methylation"/>
    <property type="evidence" value="ECO:0007669"/>
    <property type="project" value="UniProtKB-KW"/>
</dbReference>
<dbReference type="Gene3D" id="3.40.50.150">
    <property type="entry name" value="Vaccinia Virus protein VP39"/>
    <property type="match status" value="2"/>
</dbReference>
<dbReference type="InterPro" id="IPR029063">
    <property type="entry name" value="SAM-dependent_MTases_sf"/>
</dbReference>
<evidence type="ECO:0000313" key="8">
    <source>
        <dbReference type="Proteomes" id="UP000004367"/>
    </source>
</evidence>
<dbReference type="EMBL" id="BAFE01000049">
    <property type="protein sequence ID" value="GAB48247.1"/>
    <property type="molecule type" value="Genomic_DNA"/>
</dbReference>
<dbReference type="Proteomes" id="UP000004367">
    <property type="component" value="Unassembled WGS sequence"/>
</dbReference>
<dbReference type="RefSeq" id="WP_009482145.1">
    <property type="nucleotide sequence ID" value="NZ_BAFE01000049.1"/>
</dbReference>
<evidence type="ECO:0000256" key="4">
    <source>
        <dbReference type="ARBA" id="ARBA00022691"/>
    </source>
</evidence>
<dbReference type="eggNOG" id="COG1002">
    <property type="taxonomic scope" value="Bacteria"/>
</dbReference>
<dbReference type="STRING" id="1089455.MOPEL_069_00020"/>
<evidence type="ECO:0000256" key="3">
    <source>
        <dbReference type="ARBA" id="ARBA00022679"/>
    </source>
</evidence>
<keyword evidence="8" id="KW-1185">Reference proteome</keyword>
<dbReference type="EC" id="2.1.1.72" evidence="1"/>
<dbReference type="GO" id="GO:0009007">
    <property type="term" value="F:site-specific DNA-methyltransferase (adenine-specific) activity"/>
    <property type="evidence" value="ECO:0007669"/>
    <property type="project" value="UniProtKB-EC"/>
</dbReference>
<comment type="catalytic activity">
    <reaction evidence="5">
        <text>a 2'-deoxyadenosine in DNA + S-adenosyl-L-methionine = an N(6)-methyl-2'-deoxyadenosine in DNA + S-adenosyl-L-homocysteine + H(+)</text>
        <dbReference type="Rhea" id="RHEA:15197"/>
        <dbReference type="Rhea" id="RHEA-COMP:12418"/>
        <dbReference type="Rhea" id="RHEA-COMP:12419"/>
        <dbReference type="ChEBI" id="CHEBI:15378"/>
        <dbReference type="ChEBI" id="CHEBI:57856"/>
        <dbReference type="ChEBI" id="CHEBI:59789"/>
        <dbReference type="ChEBI" id="CHEBI:90615"/>
        <dbReference type="ChEBI" id="CHEBI:90616"/>
        <dbReference type="EC" id="2.1.1.72"/>
    </reaction>
</comment>
<dbReference type="Pfam" id="PF07669">
    <property type="entry name" value="Eco57I"/>
    <property type="match status" value="1"/>
</dbReference>
<accession>H5UR89</accession>
<sequence>MRLNASKTVNWSDPATHAGVTTDKVFIGPDPFGLGGVQVAVGRAATPPSRQALRDLFAARRGKTQLQLVVAVVNGSTTHLFGPDPLAQPIEMPTEQAQRQLQSVLEEPDVLAATERVAGFRKAHDSTAVAGFTNSGLFATHHLTQNVPQRNDWEALNRAGAAMLSTRGQKLIDALGFKTKPATGGAVLLSTPTDASRAVAVLLDDTEQFDSKSPRFQLSPVAYGLAVAAQQEVPWLVVLRKDQIRLYPGRDGVGVGSKGQAETYFEIDLSTVDAAFAGLLPLIFTADALAVAGTTDQLLAESTRYATELGDRLRERIYEEIIPSLAVEVANQLAKHAQLRLDADGLAVAYRVTLRILFRLLFQAYAEDRGLLPSGRNEGFDANSLKTNAQRLITTADSDFGDSVTLWLDLVQVWDAIDQGNTAWQIPAYNGGLFSSDPDRSPDGALFTRIKLPDSALGPALRRLLIDTTKDGTEGPVDFRSLSVREFGTIYEGLLESSLSRAEQPLTVDKSGAWVPARDGDTEYAPTGSVYFHSASGERKATGSYFTPKVVVDHLIERSITPALNEHLTKIETHLNNGDSAAAARDFFDFRVADLAMGSGHFLVAAVDKIEALMRGFLTQHTVPGVTDELLRLATAAKDALGSDDVAKSEVDEIGLLRRQIARRCIYGFDVNLMAVELCRLALWIHTFVPGLPMSNLDHGLVHANSLTGIITIDEALDALNPTRKPGEEGLFDSVLTDSLSEARTLLADVANASEATMSEVEESARLLADAAIAAEPARKVFDAAVAARLGKIDVGLIFSEEQLLALGERPTVVDVVNLLRPAHMPFLFPEVFLRTEPGFDVLIGNPPWDKVRHEAQQFWVVRDPGLNALPAADREAHIEHLRAIRPDIAADEQTEQEQRQLLQDVARKGYELLGVGHFDFAKMFAERYLSTLRCGGSLGVVMPQGVLLLGGWAKLRQALLRSGSVAVVEARNTGGWMFQDVHKSTAIVFLSLTRTHGERPPEVAIYPGATSLGHFREVVEHGPMRIPLSEIQELTDDMVVPWFNSPQDESVFSKMRHHAKLGGEDVGWIEGKSDSSRWDFSGSGKHKSYGATSKLSEGSWCVLMTRHVDQYAIADDPFRKFINDVRGLAREQSERGLVRDGDQIVLSEDHPFITYRFPSRNDDSRTLIATALPAQGFLYSTGYSHGIVHPQGTSVRRKLALLGYINSLVADWWARRFVDRHVGSRIINGVPLPDWSEAEIAEAAGYVHELLARGGLRNLPGGHVVSKAAPFARMSDTDIRVQLDRLAVLGFGLGADDVAIVLADFKETKDSVPASYRSSLLQALRGATQ</sequence>
<dbReference type="eggNOG" id="COG0827">
    <property type="taxonomic scope" value="Bacteria"/>
</dbReference>
<evidence type="ECO:0000256" key="2">
    <source>
        <dbReference type="ARBA" id="ARBA00022603"/>
    </source>
</evidence>
<dbReference type="PRINTS" id="PR00507">
    <property type="entry name" value="N12N6MTFRASE"/>
</dbReference>
<proteinExistence type="predicted"/>
<evidence type="ECO:0000256" key="5">
    <source>
        <dbReference type="ARBA" id="ARBA00047942"/>
    </source>
</evidence>
<evidence type="ECO:0000313" key="7">
    <source>
        <dbReference type="EMBL" id="GAB48247.1"/>
    </source>
</evidence>
<gene>
    <name evidence="7" type="ORF">MOPEL_069_00020</name>
</gene>
<name>H5UR89_9MICO</name>
<dbReference type="GO" id="GO:0006304">
    <property type="term" value="P:DNA modification"/>
    <property type="evidence" value="ECO:0007669"/>
    <property type="project" value="InterPro"/>
</dbReference>
<dbReference type="PANTHER" id="PTHR33841:SF1">
    <property type="entry name" value="DNA METHYLTRANSFERASE A"/>
    <property type="match status" value="1"/>
</dbReference>
<organism evidence="7 8">
    <name type="scientific">Mobilicoccus pelagius NBRC 104925</name>
    <dbReference type="NCBI Taxonomy" id="1089455"/>
    <lineage>
        <taxon>Bacteria</taxon>
        <taxon>Bacillati</taxon>
        <taxon>Actinomycetota</taxon>
        <taxon>Actinomycetes</taxon>
        <taxon>Micrococcales</taxon>
        <taxon>Dermatophilaceae</taxon>
        <taxon>Mobilicoccus</taxon>
    </lineage>
</organism>
<dbReference type="PANTHER" id="PTHR33841">
    <property type="entry name" value="DNA METHYLTRANSFERASE YEEA-RELATED"/>
    <property type="match status" value="1"/>
</dbReference>
<keyword evidence="2" id="KW-0489">Methyltransferase</keyword>
<evidence type="ECO:0000259" key="6">
    <source>
        <dbReference type="Pfam" id="PF07669"/>
    </source>
</evidence>
<dbReference type="InterPro" id="IPR011639">
    <property type="entry name" value="MethylTrfase_TaqI-like_dom"/>
</dbReference>
<dbReference type="InterPro" id="IPR050953">
    <property type="entry name" value="N4_N6_ade-DNA_methylase"/>
</dbReference>
<feature type="domain" description="Type II methyltransferase M.TaqI-like" evidence="6">
    <location>
        <begin position="665"/>
        <end position="854"/>
    </location>
</feature>
<reference evidence="7 8" key="1">
    <citation type="submission" date="2012-02" db="EMBL/GenBank/DDBJ databases">
        <title>Whole genome shotgun sequence of Mobilicoccus pelagius NBRC 104925.</title>
        <authorList>
            <person name="Yoshida Y."/>
            <person name="Hosoyama A."/>
            <person name="Tsuchikane K."/>
            <person name="Katsumata H."/>
            <person name="Yamazaki S."/>
            <person name="Fujita N."/>
        </authorList>
    </citation>
    <scope>NUCLEOTIDE SEQUENCE [LARGE SCALE GENOMIC DNA]</scope>
    <source>
        <strain evidence="7 8">NBRC 104925</strain>
    </source>
</reference>
<keyword evidence="4" id="KW-0949">S-adenosyl-L-methionine</keyword>
<dbReference type="SUPFAM" id="SSF53335">
    <property type="entry name" value="S-adenosyl-L-methionine-dependent methyltransferases"/>
    <property type="match status" value="1"/>
</dbReference>
<comment type="caution">
    <text evidence="7">The sequence shown here is derived from an EMBL/GenBank/DDBJ whole genome shotgun (WGS) entry which is preliminary data.</text>
</comment>
<keyword evidence="3" id="KW-0808">Transferase</keyword>
<evidence type="ECO:0000256" key="1">
    <source>
        <dbReference type="ARBA" id="ARBA00011900"/>
    </source>
</evidence>
<protein>
    <recommendedName>
        <fullName evidence="1">site-specific DNA-methyltransferase (adenine-specific)</fullName>
        <ecNumber evidence="1">2.1.1.72</ecNumber>
    </recommendedName>
</protein>